<dbReference type="PANTHER" id="PTHR10159:SF519">
    <property type="entry name" value="DUAL SPECIFICITY PROTEIN PHOSPHATASE MPK3"/>
    <property type="match status" value="1"/>
</dbReference>
<dbReference type="InterPro" id="IPR020422">
    <property type="entry name" value="TYR_PHOSPHATASE_DUAL_dom"/>
</dbReference>
<dbReference type="InterPro" id="IPR000340">
    <property type="entry name" value="Dual-sp_phosphatase_cat-dom"/>
</dbReference>
<dbReference type="PROSITE" id="PS50054">
    <property type="entry name" value="TYR_PHOSPHATASE_DUAL"/>
    <property type="match status" value="1"/>
</dbReference>
<feature type="domain" description="Tyrosine-protein phosphatase" evidence="6">
    <location>
        <begin position="9"/>
        <end position="158"/>
    </location>
</feature>
<reference evidence="9" key="1">
    <citation type="journal article" date="2016" name="Genome Announc.">
        <title>Draft genome sequences of fungus Aspergillus calidoustus.</title>
        <authorList>
            <person name="Horn F."/>
            <person name="Linde J."/>
            <person name="Mattern D.J."/>
            <person name="Walther G."/>
            <person name="Guthke R."/>
            <person name="Scherlach K."/>
            <person name="Martin K."/>
            <person name="Brakhage A.A."/>
            <person name="Petzke L."/>
            <person name="Valiante V."/>
        </authorList>
    </citation>
    <scope>NUCLEOTIDE SEQUENCE [LARGE SCALE GENOMIC DNA]</scope>
    <source>
        <strain evidence="9">SF006504</strain>
    </source>
</reference>
<dbReference type="Pfam" id="PF00782">
    <property type="entry name" value="DSPc"/>
    <property type="match status" value="1"/>
</dbReference>
<dbReference type="AlphaFoldDB" id="A0A0U5CB69"/>
<dbReference type="SUPFAM" id="SSF52799">
    <property type="entry name" value="(Phosphotyrosine protein) phosphatases II"/>
    <property type="match status" value="1"/>
</dbReference>
<accession>A0A0U5CB69</accession>
<evidence type="ECO:0000256" key="2">
    <source>
        <dbReference type="ARBA" id="ARBA00013064"/>
    </source>
</evidence>
<proteinExistence type="inferred from homology"/>
<evidence type="ECO:0000256" key="1">
    <source>
        <dbReference type="ARBA" id="ARBA00008601"/>
    </source>
</evidence>
<dbReference type="EMBL" id="CDMC01000008">
    <property type="protein sequence ID" value="CEL06556.1"/>
    <property type="molecule type" value="Genomic_DNA"/>
</dbReference>
<dbReference type="Proteomes" id="UP000054771">
    <property type="component" value="Unassembled WGS sequence"/>
</dbReference>
<evidence type="ECO:0000256" key="4">
    <source>
        <dbReference type="ARBA" id="ARBA00022912"/>
    </source>
</evidence>
<feature type="region of interest" description="Disordered" evidence="5">
    <location>
        <begin position="156"/>
        <end position="183"/>
    </location>
</feature>
<dbReference type="InterPro" id="IPR000387">
    <property type="entry name" value="Tyr_Pase_dom"/>
</dbReference>
<dbReference type="EC" id="3.1.3.48" evidence="2"/>
<dbReference type="PANTHER" id="PTHR10159">
    <property type="entry name" value="DUAL SPECIFICITY PROTEIN PHOSPHATASE"/>
    <property type="match status" value="1"/>
</dbReference>
<evidence type="ECO:0000256" key="3">
    <source>
        <dbReference type="ARBA" id="ARBA00022801"/>
    </source>
</evidence>
<protein>
    <recommendedName>
        <fullName evidence="2">protein-tyrosine-phosphatase</fullName>
        <ecNumber evidence="2">3.1.3.48</ecNumber>
    </recommendedName>
</protein>
<evidence type="ECO:0000259" key="6">
    <source>
        <dbReference type="PROSITE" id="PS50054"/>
    </source>
</evidence>
<dbReference type="Gene3D" id="3.90.190.10">
    <property type="entry name" value="Protein tyrosine phosphatase superfamily"/>
    <property type="match status" value="1"/>
</dbReference>
<keyword evidence="3" id="KW-0378">Hydrolase</keyword>
<keyword evidence="9" id="KW-1185">Reference proteome</keyword>
<dbReference type="OrthoDB" id="10252009at2759"/>
<feature type="domain" description="Tyrosine specific protein phosphatases" evidence="7">
    <location>
        <begin position="78"/>
        <end position="137"/>
    </location>
</feature>
<dbReference type="GO" id="GO:0043409">
    <property type="term" value="P:negative regulation of MAPK cascade"/>
    <property type="evidence" value="ECO:0007669"/>
    <property type="project" value="TreeGrafter"/>
</dbReference>
<evidence type="ECO:0000256" key="5">
    <source>
        <dbReference type="SAM" id="MobiDB-lite"/>
    </source>
</evidence>
<comment type="similarity">
    <text evidence="1">Belongs to the protein-tyrosine phosphatase family. Non-receptor class dual specificity subfamily.</text>
</comment>
<name>A0A0U5CB69_ASPCI</name>
<dbReference type="PROSITE" id="PS50056">
    <property type="entry name" value="TYR_PHOSPHATASE_2"/>
    <property type="match status" value="1"/>
</dbReference>
<dbReference type="GO" id="GO:0004725">
    <property type="term" value="F:protein tyrosine phosphatase activity"/>
    <property type="evidence" value="ECO:0007669"/>
    <property type="project" value="UniProtKB-EC"/>
</dbReference>
<feature type="compositionally biased region" description="Basic and acidic residues" evidence="5">
    <location>
        <begin position="161"/>
        <end position="177"/>
    </location>
</feature>
<dbReference type="CDD" id="cd14498">
    <property type="entry name" value="DSP"/>
    <property type="match status" value="1"/>
</dbReference>
<sequence length="183" mass="19627">MVKTKPSSNGCILPSFLYLAPASAASSLEFLQRHEITVVISIGKTPSRKHTSIESDHGPQSITYHRLGLEDREDADIRKCVDSACVILEEASTARKRVLVHCSAAISRSPAIVASYLIKCRGFGLEGALGVLRETRPVVSPNRGFMEQLRALEAEVSGARGRGEGEGEDRVDGKEGSQHGSAA</sequence>
<evidence type="ECO:0000259" key="7">
    <source>
        <dbReference type="PROSITE" id="PS50056"/>
    </source>
</evidence>
<keyword evidence="4" id="KW-0904">Protein phosphatase</keyword>
<evidence type="ECO:0000313" key="8">
    <source>
        <dbReference type="EMBL" id="CEL06556.1"/>
    </source>
</evidence>
<dbReference type="GO" id="GO:0005737">
    <property type="term" value="C:cytoplasm"/>
    <property type="evidence" value="ECO:0007669"/>
    <property type="project" value="TreeGrafter"/>
</dbReference>
<dbReference type="STRING" id="454130.A0A0U5CB69"/>
<dbReference type="SMART" id="SM00195">
    <property type="entry name" value="DSPc"/>
    <property type="match status" value="1"/>
</dbReference>
<gene>
    <name evidence="8" type="ORF">ASPCAL09729</name>
</gene>
<organism evidence="8 9">
    <name type="scientific">Aspergillus calidoustus</name>
    <dbReference type="NCBI Taxonomy" id="454130"/>
    <lineage>
        <taxon>Eukaryota</taxon>
        <taxon>Fungi</taxon>
        <taxon>Dikarya</taxon>
        <taxon>Ascomycota</taxon>
        <taxon>Pezizomycotina</taxon>
        <taxon>Eurotiomycetes</taxon>
        <taxon>Eurotiomycetidae</taxon>
        <taxon>Eurotiales</taxon>
        <taxon>Aspergillaceae</taxon>
        <taxon>Aspergillus</taxon>
        <taxon>Aspergillus subgen. Nidulantes</taxon>
    </lineage>
</organism>
<dbReference type="OMA" id="ASWNDER"/>
<evidence type="ECO:0000313" key="9">
    <source>
        <dbReference type="Proteomes" id="UP000054771"/>
    </source>
</evidence>
<dbReference type="InterPro" id="IPR029021">
    <property type="entry name" value="Prot-tyrosine_phosphatase-like"/>
</dbReference>